<accession>A0AA38VL14</accession>
<evidence type="ECO:0000313" key="3">
    <source>
        <dbReference type="Proteomes" id="UP001174694"/>
    </source>
</evidence>
<protein>
    <submittedName>
        <fullName evidence="2">Uncharacterized protein</fullName>
    </submittedName>
</protein>
<evidence type="ECO:0000256" key="1">
    <source>
        <dbReference type="SAM" id="Coils"/>
    </source>
</evidence>
<keyword evidence="1" id="KW-0175">Coiled coil</keyword>
<name>A0AA38VL14_9PEZI</name>
<feature type="coiled-coil region" evidence="1">
    <location>
        <begin position="20"/>
        <end position="128"/>
    </location>
</feature>
<comment type="caution">
    <text evidence="2">The sequence shown here is derived from an EMBL/GenBank/DDBJ whole genome shotgun (WGS) entry which is preliminary data.</text>
</comment>
<organism evidence="2 3">
    <name type="scientific">Pleurostoma richardsiae</name>
    <dbReference type="NCBI Taxonomy" id="41990"/>
    <lineage>
        <taxon>Eukaryota</taxon>
        <taxon>Fungi</taxon>
        <taxon>Dikarya</taxon>
        <taxon>Ascomycota</taxon>
        <taxon>Pezizomycotina</taxon>
        <taxon>Sordariomycetes</taxon>
        <taxon>Sordariomycetidae</taxon>
        <taxon>Calosphaeriales</taxon>
        <taxon>Pleurostomataceae</taxon>
        <taxon>Pleurostoma</taxon>
    </lineage>
</organism>
<dbReference type="Proteomes" id="UP001174694">
    <property type="component" value="Unassembled WGS sequence"/>
</dbReference>
<proteinExistence type="predicted"/>
<evidence type="ECO:0000313" key="2">
    <source>
        <dbReference type="EMBL" id="KAJ9149849.1"/>
    </source>
</evidence>
<gene>
    <name evidence="2" type="ORF">NKR23_g4013</name>
</gene>
<keyword evidence="3" id="KW-1185">Reference proteome</keyword>
<reference evidence="2" key="1">
    <citation type="submission" date="2022-07" db="EMBL/GenBank/DDBJ databases">
        <title>Fungi with potential for degradation of polypropylene.</title>
        <authorList>
            <person name="Gostincar C."/>
        </authorList>
    </citation>
    <scope>NUCLEOTIDE SEQUENCE</scope>
    <source>
        <strain evidence="2">EXF-13308</strain>
    </source>
</reference>
<dbReference type="EMBL" id="JANBVO010000009">
    <property type="protein sequence ID" value="KAJ9149849.1"/>
    <property type="molecule type" value="Genomic_DNA"/>
</dbReference>
<dbReference type="AlphaFoldDB" id="A0AA38VL14"/>
<sequence length="188" mass="22767">MTRHDYQNMVAREEDLRVYNSTLLQENTSLKAHLQRSEAEVHNLRQVVPQLQERIRGLEYENQELRRSLDSNSDIEQQLRHLRVKYTRVKNENETLVQRMRVLEQQLRDNLNDRVRKLIEEAKAWKHRAETVEVSNSRIQGRLDVAKERNCELEVRNRRLAKDLDDHVHEERRLLDKIRILEGIIHRR</sequence>